<protein>
    <submittedName>
        <fullName evidence="1">Uncharacterized protein</fullName>
    </submittedName>
</protein>
<name>A0AAD6DIG6_9EURO</name>
<evidence type="ECO:0000313" key="1">
    <source>
        <dbReference type="EMBL" id="KAJ5585716.1"/>
    </source>
</evidence>
<reference evidence="1 2" key="1">
    <citation type="journal article" date="2023" name="IMA Fungus">
        <title>Comparative genomic study of the Penicillium genus elucidates a diverse pangenome and 15 lateral gene transfer events.</title>
        <authorList>
            <person name="Petersen C."/>
            <person name="Sorensen T."/>
            <person name="Nielsen M.R."/>
            <person name="Sondergaard T.E."/>
            <person name="Sorensen J.L."/>
            <person name="Fitzpatrick D.A."/>
            <person name="Frisvad J.C."/>
            <person name="Nielsen K.L."/>
        </authorList>
    </citation>
    <scope>NUCLEOTIDE SEQUENCE [LARGE SCALE GENOMIC DNA]</scope>
    <source>
        <strain evidence="1 2">IBT 29057</strain>
    </source>
</reference>
<evidence type="ECO:0000313" key="2">
    <source>
        <dbReference type="Proteomes" id="UP001216150"/>
    </source>
</evidence>
<proteinExistence type="predicted"/>
<organism evidence="1 2">
    <name type="scientific">Penicillium hetheringtonii</name>
    <dbReference type="NCBI Taxonomy" id="911720"/>
    <lineage>
        <taxon>Eukaryota</taxon>
        <taxon>Fungi</taxon>
        <taxon>Dikarya</taxon>
        <taxon>Ascomycota</taxon>
        <taxon>Pezizomycotina</taxon>
        <taxon>Eurotiomycetes</taxon>
        <taxon>Eurotiomycetidae</taxon>
        <taxon>Eurotiales</taxon>
        <taxon>Aspergillaceae</taxon>
        <taxon>Penicillium</taxon>
    </lineage>
</organism>
<dbReference type="AlphaFoldDB" id="A0AAD6DIG6"/>
<sequence>MPPIRSQKTQKSVEQKDRILLVVKAIKNKEIFSICKAVHCFDVLCATLQNQLCGYQFRYKILSMDLYRNPLRSNIAKNIVNLLFANYGTISFPTIGVN</sequence>
<dbReference type="Proteomes" id="UP001216150">
    <property type="component" value="Unassembled WGS sequence"/>
</dbReference>
<accession>A0AAD6DIG6</accession>
<dbReference type="EMBL" id="JAQJAC010000004">
    <property type="protein sequence ID" value="KAJ5585716.1"/>
    <property type="molecule type" value="Genomic_DNA"/>
</dbReference>
<keyword evidence="2" id="KW-1185">Reference proteome</keyword>
<comment type="caution">
    <text evidence="1">The sequence shown here is derived from an EMBL/GenBank/DDBJ whole genome shotgun (WGS) entry which is preliminary data.</text>
</comment>
<gene>
    <name evidence="1" type="ORF">N7450_005503</name>
</gene>